<dbReference type="Gene3D" id="1.10.12.10">
    <property type="entry name" value="Lyase 2-enoyl-coa Hydratase, Chain A, domain 2"/>
    <property type="match status" value="1"/>
</dbReference>
<dbReference type="Proteomes" id="UP000632195">
    <property type="component" value="Unassembled WGS sequence"/>
</dbReference>
<dbReference type="CDD" id="cd06558">
    <property type="entry name" value="crotonase-like"/>
    <property type="match status" value="1"/>
</dbReference>
<name>A0AA37BTV1_9ARCH</name>
<evidence type="ECO:0000313" key="3">
    <source>
        <dbReference type="EMBL" id="GGM77776.1"/>
    </source>
</evidence>
<accession>A0AA37BTV1</accession>
<comment type="caution">
    <text evidence="3">The sequence shown here is derived from an EMBL/GenBank/DDBJ whole genome shotgun (WGS) entry which is preliminary data.</text>
</comment>
<dbReference type="PROSITE" id="PS00166">
    <property type="entry name" value="ENOYL_COA_HYDRATASE"/>
    <property type="match status" value="1"/>
</dbReference>
<keyword evidence="4" id="KW-1185">Reference proteome</keyword>
<dbReference type="InterPro" id="IPR029045">
    <property type="entry name" value="ClpP/crotonase-like_dom_sf"/>
</dbReference>
<dbReference type="AlphaFoldDB" id="A0AA37BTV1"/>
<keyword evidence="2" id="KW-0812">Transmembrane</keyword>
<feature type="transmembrane region" description="Helical" evidence="2">
    <location>
        <begin position="86"/>
        <end position="105"/>
    </location>
</feature>
<proteinExistence type="inferred from homology"/>
<reference evidence="3" key="1">
    <citation type="journal article" date="2014" name="Int. J. Syst. Evol. Microbiol.">
        <title>Complete genome sequence of Corynebacterium casei LMG S-19264T (=DSM 44701T), isolated from a smear-ripened cheese.</title>
        <authorList>
            <consortium name="US DOE Joint Genome Institute (JGI-PGF)"/>
            <person name="Walter F."/>
            <person name="Albersmeier A."/>
            <person name="Kalinowski J."/>
            <person name="Ruckert C."/>
        </authorList>
    </citation>
    <scope>NUCLEOTIDE SEQUENCE</scope>
    <source>
        <strain evidence="3">JCM 13583</strain>
    </source>
</reference>
<evidence type="ECO:0000256" key="1">
    <source>
        <dbReference type="RuleBase" id="RU003707"/>
    </source>
</evidence>
<evidence type="ECO:0000256" key="2">
    <source>
        <dbReference type="SAM" id="Phobius"/>
    </source>
</evidence>
<organism evidence="3 4">
    <name type="scientific">Thermogymnomonas acidicola</name>
    <dbReference type="NCBI Taxonomy" id="399579"/>
    <lineage>
        <taxon>Archaea</taxon>
        <taxon>Methanobacteriati</taxon>
        <taxon>Thermoplasmatota</taxon>
        <taxon>Thermoplasmata</taxon>
        <taxon>Thermoplasmatales</taxon>
        <taxon>Thermogymnomonas</taxon>
    </lineage>
</organism>
<dbReference type="InterPro" id="IPR014748">
    <property type="entry name" value="Enoyl-CoA_hydra_C"/>
</dbReference>
<dbReference type="PANTHER" id="PTHR43459:SF1">
    <property type="entry name" value="EG:BACN32G11.4 PROTEIN"/>
    <property type="match status" value="1"/>
</dbReference>
<protein>
    <submittedName>
        <fullName evidence="3">Enoyl-CoA hydratase</fullName>
    </submittedName>
</protein>
<comment type="similarity">
    <text evidence="1">Belongs to the enoyl-CoA hydratase/isomerase family.</text>
</comment>
<evidence type="ECO:0000313" key="4">
    <source>
        <dbReference type="Proteomes" id="UP000632195"/>
    </source>
</evidence>
<dbReference type="NCBIfam" id="NF004725">
    <property type="entry name" value="PRK06072.1"/>
    <property type="match status" value="1"/>
</dbReference>
<dbReference type="InterPro" id="IPR018376">
    <property type="entry name" value="Enoyl-CoA_hyd/isom_CS"/>
</dbReference>
<dbReference type="EMBL" id="BMNY01000003">
    <property type="protein sequence ID" value="GGM77776.1"/>
    <property type="molecule type" value="Genomic_DNA"/>
</dbReference>
<keyword evidence="2" id="KW-0472">Membrane</keyword>
<reference evidence="3" key="2">
    <citation type="submission" date="2022-09" db="EMBL/GenBank/DDBJ databases">
        <authorList>
            <person name="Sun Q."/>
            <person name="Ohkuma M."/>
        </authorList>
    </citation>
    <scope>NUCLEOTIDE SEQUENCE</scope>
    <source>
        <strain evidence="3">JCM 13583</strain>
    </source>
</reference>
<dbReference type="InterPro" id="IPR001753">
    <property type="entry name" value="Enoyl-CoA_hydra/iso"/>
</dbReference>
<keyword evidence="2" id="KW-1133">Transmembrane helix</keyword>
<dbReference type="GO" id="GO:0003824">
    <property type="term" value="F:catalytic activity"/>
    <property type="evidence" value="ECO:0007669"/>
    <property type="project" value="InterPro"/>
</dbReference>
<dbReference type="SUPFAM" id="SSF52096">
    <property type="entry name" value="ClpP/crotonase"/>
    <property type="match status" value="1"/>
</dbReference>
<dbReference type="Pfam" id="PF00378">
    <property type="entry name" value="ECH_1"/>
    <property type="match status" value="1"/>
</dbReference>
<dbReference type="PANTHER" id="PTHR43459">
    <property type="entry name" value="ENOYL-COA HYDRATASE"/>
    <property type="match status" value="1"/>
</dbReference>
<sequence length="243" mass="26320">MTIRLNRPDRLNALGSRMRQELIDALGQRAPGDGIRAVILTGSGNAFSSGADIRENTGKPTRDIIVKDLRDSFHVIAKLIRDSDRIFISAVNGVAAGAGISIALLCDMVFASPSARFVTAFQDIGLAPDTGLSYILSRASGRRFAGQLIIGGEFSAAEAQEAGLLRVVNDPVAAAREAARKVSEGPFLAYVKAKRLVNRSLFWDFEEFLTYEAQQQADLAETHDFLEGVTAFREKRKAVFSGT</sequence>
<gene>
    <name evidence="3" type="ORF">GCM10007108_14930</name>
</gene>
<dbReference type="Gene3D" id="3.90.226.10">
    <property type="entry name" value="2-enoyl-CoA Hydratase, Chain A, domain 1"/>
    <property type="match status" value="1"/>
</dbReference>